<dbReference type="PANTHER" id="PTHR44591">
    <property type="entry name" value="STRESS RESPONSE REGULATOR PROTEIN 1"/>
    <property type="match status" value="1"/>
</dbReference>
<evidence type="ECO:0000313" key="3">
    <source>
        <dbReference type="Proteomes" id="UP000199412"/>
    </source>
</evidence>
<dbReference type="InterPro" id="IPR011006">
    <property type="entry name" value="CheY-like_superfamily"/>
</dbReference>
<dbReference type="RefSeq" id="WP_092785186.1">
    <property type="nucleotide sequence ID" value="NZ_FNAP01000005.1"/>
</dbReference>
<keyword evidence="3" id="KW-1185">Reference proteome</keyword>
<evidence type="ECO:0000256" key="1">
    <source>
        <dbReference type="ARBA" id="ARBA00022553"/>
    </source>
</evidence>
<gene>
    <name evidence="2" type="ORF">SAMN05421720_105152</name>
</gene>
<dbReference type="AlphaFoldDB" id="A0A1G7BRR8"/>
<evidence type="ECO:0000313" key="2">
    <source>
        <dbReference type="EMBL" id="SDE29834.1"/>
    </source>
</evidence>
<name>A0A1G7BRR8_9PROT</name>
<dbReference type="InterPro" id="IPR050595">
    <property type="entry name" value="Bact_response_regulator"/>
</dbReference>
<dbReference type="STRING" id="69960.SAMN05421720_105152"/>
<dbReference type="Proteomes" id="UP000199412">
    <property type="component" value="Unassembled WGS sequence"/>
</dbReference>
<keyword evidence="1" id="KW-0597">Phosphoprotein</keyword>
<sequence>MGKSAEASGAAAVLAEMRQEFLEEVGDAARDLMMAVEASRHDEAGLPETIRTGHRLGLSLRGQGDTLGLSPLTALGLRLGDYLSETRNVSPELILGDLERFLEVVLDVTEGRIAPDAEQAPLVRRLPAKRGFAIGDIKARDVEIMLVMEPGAQTHFVERELQQCGYRTVQISATFEALPLIVRTKPDMVIISAVMPGLSGIDLTIGLTAMPETRNVPVALITSLDPECEQLALIPKQVPIIHKGPAFGDDLFSALDTLFLI</sequence>
<proteinExistence type="predicted"/>
<dbReference type="PANTHER" id="PTHR44591:SF3">
    <property type="entry name" value="RESPONSE REGULATORY DOMAIN-CONTAINING PROTEIN"/>
    <property type="match status" value="1"/>
</dbReference>
<dbReference type="EMBL" id="FNAP01000005">
    <property type="protein sequence ID" value="SDE29834.1"/>
    <property type="molecule type" value="Genomic_DNA"/>
</dbReference>
<dbReference type="InterPro" id="IPR036641">
    <property type="entry name" value="HPT_dom_sf"/>
</dbReference>
<dbReference type="SUPFAM" id="SSF52172">
    <property type="entry name" value="CheY-like"/>
    <property type="match status" value="1"/>
</dbReference>
<accession>A0A1G7BRR8</accession>
<dbReference type="SUPFAM" id="SSF47226">
    <property type="entry name" value="Histidine-containing phosphotransfer domain, HPT domain"/>
    <property type="match status" value="1"/>
</dbReference>
<dbReference type="GO" id="GO:0000160">
    <property type="term" value="P:phosphorelay signal transduction system"/>
    <property type="evidence" value="ECO:0007669"/>
    <property type="project" value="InterPro"/>
</dbReference>
<organism evidence="2 3">
    <name type="scientific">Rhodospira trueperi</name>
    <dbReference type="NCBI Taxonomy" id="69960"/>
    <lineage>
        <taxon>Bacteria</taxon>
        <taxon>Pseudomonadati</taxon>
        <taxon>Pseudomonadota</taxon>
        <taxon>Alphaproteobacteria</taxon>
        <taxon>Rhodospirillales</taxon>
        <taxon>Rhodospirillaceae</taxon>
        <taxon>Rhodospira</taxon>
    </lineage>
</organism>
<protein>
    <submittedName>
        <fullName evidence="2">Response regulator receiver domain-containing protein</fullName>
    </submittedName>
</protein>
<reference evidence="2 3" key="1">
    <citation type="submission" date="2016-10" db="EMBL/GenBank/DDBJ databases">
        <authorList>
            <person name="de Groot N.N."/>
        </authorList>
    </citation>
    <scope>NUCLEOTIDE SEQUENCE [LARGE SCALE GENOMIC DNA]</scope>
    <source>
        <strain evidence="2 3">ATCC 700224</strain>
    </source>
</reference>
<dbReference type="Gene3D" id="3.40.50.2300">
    <property type="match status" value="1"/>
</dbReference>